<evidence type="ECO:0000313" key="3">
    <source>
        <dbReference type="EMBL" id="ORX95846.1"/>
    </source>
</evidence>
<feature type="compositionally biased region" description="Low complexity" evidence="1">
    <location>
        <begin position="121"/>
        <end position="152"/>
    </location>
</feature>
<keyword evidence="2" id="KW-0732">Signal</keyword>
<proteinExistence type="predicted"/>
<dbReference type="AlphaFoldDB" id="A0A1Y1YDP8"/>
<evidence type="ECO:0008006" key="5">
    <source>
        <dbReference type="Google" id="ProtNLM"/>
    </source>
</evidence>
<organism evidence="3 4">
    <name type="scientific">Basidiobolus meristosporus CBS 931.73</name>
    <dbReference type="NCBI Taxonomy" id="1314790"/>
    <lineage>
        <taxon>Eukaryota</taxon>
        <taxon>Fungi</taxon>
        <taxon>Fungi incertae sedis</taxon>
        <taxon>Zoopagomycota</taxon>
        <taxon>Entomophthoromycotina</taxon>
        <taxon>Basidiobolomycetes</taxon>
        <taxon>Basidiobolales</taxon>
        <taxon>Basidiobolaceae</taxon>
        <taxon>Basidiobolus</taxon>
    </lineage>
</organism>
<dbReference type="Proteomes" id="UP000193498">
    <property type="component" value="Unassembled WGS sequence"/>
</dbReference>
<sequence length="221" mass="22312">MRIQASATTLGLLALCSVQVIAQDITTTETPNSVPVSSITQSVASGIIPDPTQAPLPTSASSAVDSSAVVPTQSEEPSTSDTAEATQTADSTSSGGSEATQSESIAASATTGPTQPDSIQTPESTPTEAPSSSVEGSVMNPSSTPEASSATTESEHDAQPTDASTGQDGCQEGQYKCVDASSPQFQWCVAGKWTQYACAEGTMCQSIEGGGIACGWPNHTE</sequence>
<accession>A0A1Y1YDP8</accession>
<feature type="compositionally biased region" description="Low complexity" evidence="1">
    <location>
        <begin position="59"/>
        <end position="70"/>
    </location>
</feature>
<comment type="caution">
    <text evidence="3">The sequence shown here is derived from an EMBL/GenBank/DDBJ whole genome shotgun (WGS) entry which is preliminary data.</text>
</comment>
<gene>
    <name evidence="3" type="ORF">K493DRAFT_371691</name>
</gene>
<feature type="compositionally biased region" description="Polar residues" evidence="1">
    <location>
        <begin position="71"/>
        <end position="120"/>
    </location>
</feature>
<feature type="signal peptide" evidence="2">
    <location>
        <begin position="1"/>
        <end position="22"/>
    </location>
</feature>
<evidence type="ECO:0000256" key="1">
    <source>
        <dbReference type="SAM" id="MobiDB-lite"/>
    </source>
</evidence>
<feature type="region of interest" description="Disordered" evidence="1">
    <location>
        <begin position="47"/>
        <end position="171"/>
    </location>
</feature>
<feature type="chain" id="PRO_5012734067" description="Carbohydrate-binding module family 19 domain-containing protein" evidence="2">
    <location>
        <begin position="23"/>
        <end position="221"/>
    </location>
</feature>
<evidence type="ECO:0000313" key="4">
    <source>
        <dbReference type="Proteomes" id="UP000193498"/>
    </source>
</evidence>
<dbReference type="EMBL" id="MCFE01000166">
    <property type="protein sequence ID" value="ORX95846.1"/>
    <property type="molecule type" value="Genomic_DNA"/>
</dbReference>
<reference evidence="3 4" key="1">
    <citation type="submission" date="2016-07" db="EMBL/GenBank/DDBJ databases">
        <title>Pervasive Adenine N6-methylation of Active Genes in Fungi.</title>
        <authorList>
            <consortium name="DOE Joint Genome Institute"/>
            <person name="Mondo S.J."/>
            <person name="Dannebaum R.O."/>
            <person name="Kuo R.C."/>
            <person name="Labutti K."/>
            <person name="Haridas S."/>
            <person name="Kuo A."/>
            <person name="Salamov A."/>
            <person name="Ahrendt S.R."/>
            <person name="Lipzen A."/>
            <person name="Sullivan W."/>
            <person name="Andreopoulos W.B."/>
            <person name="Clum A."/>
            <person name="Lindquist E."/>
            <person name="Daum C."/>
            <person name="Ramamoorthy G.K."/>
            <person name="Gryganskyi A."/>
            <person name="Culley D."/>
            <person name="Magnuson J.K."/>
            <person name="James T.Y."/>
            <person name="O'Malley M.A."/>
            <person name="Stajich J.E."/>
            <person name="Spatafora J.W."/>
            <person name="Visel A."/>
            <person name="Grigoriev I.V."/>
        </authorList>
    </citation>
    <scope>NUCLEOTIDE SEQUENCE [LARGE SCALE GENOMIC DNA]</scope>
    <source>
        <strain evidence="3 4">CBS 931.73</strain>
    </source>
</reference>
<name>A0A1Y1YDP8_9FUNG</name>
<protein>
    <recommendedName>
        <fullName evidence="5">Carbohydrate-binding module family 19 domain-containing protein</fullName>
    </recommendedName>
</protein>
<evidence type="ECO:0000256" key="2">
    <source>
        <dbReference type="SAM" id="SignalP"/>
    </source>
</evidence>
<keyword evidence="4" id="KW-1185">Reference proteome</keyword>
<dbReference type="InParanoid" id="A0A1Y1YDP8"/>